<evidence type="ECO:0000313" key="1">
    <source>
        <dbReference type="EMBL" id="KDF01173.1"/>
    </source>
</evidence>
<dbReference type="AlphaFoldDB" id="A0A064CQT1"/>
<dbReference type="EMBL" id="JALN02000001">
    <property type="protein sequence ID" value="KDF01173.1"/>
    <property type="molecule type" value="Genomic_DNA"/>
</dbReference>
<proteinExistence type="predicted"/>
<dbReference type="Proteomes" id="UP000022835">
    <property type="component" value="Unassembled WGS sequence"/>
</dbReference>
<accession>A0A064CQT1</accession>
<sequence>MLVWTVPDNYAQLTVFSWIFAGDSWLSGRRQLSSVPIARRAPWVAVFVKSHRNSLNFAGGWWG</sequence>
<name>A0A064CQT1_9MYCO</name>
<protein>
    <submittedName>
        <fullName evidence="1">Uncharacterized protein</fullName>
    </submittedName>
</protein>
<comment type="caution">
    <text evidence="1">The sequence shown here is derived from an EMBL/GenBank/DDBJ whole genome shotgun (WGS) entry which is preliminary data.</text>
</comment>
<keyword evidence="2" id="KW-1185">Reference proteome</keyword>
<reference evidence="1" key="1">
    <citation type="submission" date="2014-05" db="EMBL/GenBank/DDBJ databases">
        <title>Genome sequence of Mycobacterium aromaticivorans strain JS19b1T (= DSM 45407T).</title>
        <authorList>
            <person name="Kwak Y."/>
            <person name="Park G.-S."/>
            <person name="Li Q.X."/>
            <person name="Lee S.-E."/>
            <person name="Shin J.-H."/>
        </authorList>
    </citation>
    <scope>NUCLEOTIDE SEQUENCE [LARGE SCALE GENOMIC DNA]</scope>
    <source>
        <strain evidence="1">JS19b1</strain>
    </source>
</reference>
<organism evidence="1 2">
    <name type="scientific">Mycolicibacterium aromaticivorans JS19b1 = JCM 16368</name>
    <dbReference type="NCBI Taxonomy" id="1440774"/>
    <lineage>
        <taxon>Bacteria</taxon>
        <taxon>Bacillati</taxon>
        <taxon>Actinomycetota</taxon>
        <taxon>Actinomycetes</taxon>
        <taxon>Mycobacteriales</taxon>
        <taxon>Mycobacteriaceae</taxon>
        <taxon>Mycolicibacterium</taxon>
    </lineage>
</organism>
<evidence type="ECO:0000313" key="2">
    <source>
        <dbReference type="Proteomes" id="UP000022835"/>
    </source>
</evidence>
<gene>
    <name evidence="1" type="ORF">Y900_020085</name>
</gene>